<organism evidence="2 3">
    <name type="scientific">Streptomyces glebosus</name>
    <dbReference type="NCBI Taxonomy" id="249580"/>
    <lineage>
        <taxon>Bacteria</taxon>
        <taxon>Bacillati</taxon>
        <taxon>Actinomycetota</taxon>
        <taxon>Actinomycetes</taxon>
        <taxon>Kitasatosporales</taxon>
        <taxon>Streptomycetaceae</taxon>
        <taxon>Streptomyces</taxon>
    </lineage>
</organism>
<dbReference type="Pfam" id="PF01047">
    <property type="entry name" value="MarR"/>
    <property type="match status" value="1"/>
</dbReference>
<dbReference type="Gene3D" id="1.10.10.10">
    <property type="entry name" value="Winged helix-like DNA-binding domain superfamily/Winged helix DNA-binding domain"/>
    <property type="match status" value="1"/>
</dbReference>
<dbReference type="Proteomes" id="UP000430079">
    <property type="component" value="Unassembled WGS sequence"/>
</dbReference>
<dbReference type="RefSeq" id="WP_190141173.1">
    <property type="nucleotide sequence ID" value="NZ_BLIO01000001.1"/>
</dbReference>
<dbReference type="EMBL" id="BLIO01000001">
    <property type="protein sequence ID" value="GFE19101.1"/>
    <property type="molecule type" value="Genomic_DNA"/>
</dbReference>
<dbReference type="InterPro" id="IPR052526">
    <property type="entry name" value="HTH-type_Bedaq_tolerance"/>
</dbReference>
<comment type="caution">
    <text evidence="2">The sequence shown here is derived from an EMBL/GenBank/DDBJ whole genome shotgun (WGS) entry which is preliminary data.</text>
</comment>
<protein>
    <submittedName>
        <fullName evidence="2">MarR family transcriptional regulator</fullName>
    </submittedName>
</protein>
<dbReference type="InterPro" id="IPR036388">
    <property type="entry name" value="WH-like_DNA-bd_sf"/>
</dbReference>
<dbReference type="PANTHER" id="PTHR39515">
    <property type="entry name" value="CONSERVED PROTEIN"/>
    <property type="match status" value="1"/>
</dbReference>
<name>A0A640T9E3_9ACTN</name>
<dbReference type="PANTHER" id="PTHR39515:SF2">
    <property type="entry name" value="HTH-TYPE TRANSCRIPTIONAL REGULATOR RV0880"/>
    <property type="match status" value="1"/>
</dbReference>
<dbReference type="Gene3D" id="1.10.287.100">
    <property type="match status" value="1"/>
</dbReference>
<dbReference type="AlphaFoldDB" id="A0A640T9E3"/>
<sequence length="150" mass="16060">MKASFPITDPDVSAVSSALQASLGLLVRRLRQPVEGELTLPEVSALSRLERAESATTSELARAEQITPQAMGMTLAGLGQRGLVERRPDPADRRRAVISVTEAGQQALRERRGVRAEQLAGALATGGFTRAELETLRAAAPLIERLGEHL</sequence>
<evidence type="ECO:0000313" key="2">
    <source>
        <dbReference type="EMBL" id="GFE19101.1"/>
    </source>
</evidence>
<accession>A0A640T9E3</accession>
<dbReference type="PROSITE" id="PS50995">
    <property type="entry name" value="HTH_MARR_2"/>
    <property type="match status" value="1"/>
</dbReference>
<dbReference type="SUPFAM" id="SSF46785">
    <property type="entry name" value="Winged helix' DNA-binding domain"/>
    <property type="match status" value="1"/>
</dbReference>
<proteinExistence type="predicted"/>
<dbReference type="GO" id="GO:0003700">
    <property type="term" value="F:DNA-binding transcription factor activity"/>
    <property type="evidence" value="ECO:0007669"/>
    <property type="project" value="InterPro"/>
</dbReference>
<dbReference type="SMART" id="SM00347">
    <property type="entry name" value="HTH_MARR"/>
    <property type="match status" value="1"/>
</dbReference>
<evidence type="ECO:0000313" key="3">
    <source>
        <dbReference type="Proteomes" id="UP000430079"/>
    </source>
</evidence>
<dbReference type="InterPro" id="IPR000835">
    <property type="entry name" value="HTH_MarR-typ"/>
</dbReference>
<evidence type="ECO:0000259" key="1">
    <source>
        <dbReference type="PROSITE" id="PS50995"/>
    </source>
</evidence>
<reference evidence="2 3" key="1">
    <citation type="submission" date="2019-12" db="EMBL/GenBank/DDBJ databases">
        <title>Whole genome shotgun sequence of Streptomyces hygroscopicus subsp. glebosus NBRC 13786.</title>
        <authorList>
            <person name="Ichikawa N."/>
            <person name="Kimura A."/>
            <person name="Kitahashi Y."/>
            <person name="Komaki H."/>
            <person name="Tamura T."/>
        </authorList>
    </citation>
    <scope>NUCLEOTIDE SEQUENCE [LARGE SCALE GENOMIC DNA]</scope>
    <source>
        <strain evidence="2 3">NBRC 13786</strain>
    </source>
</reference>
<feature type="domain" description="HTH marR-type" evidence="1">
    <location>
        <begin position="16"/>
        <end position="145"/>
    </location>
</feature>
<keyword evidence="3" id="KW-1185">Reference proteome</keyword>
<gene>
    <name evidence="2" type="ORF">Sgleb_71480</name>
</gene>
<dbReference type="InterPro" id="IPR036390">
    <property type="entry name" value="WH_DNA-bd_sf"/>
</dbReference>